<dbReference type="AlphaFoldDB" id="A0A5N5I8B6"/>
<reference evidence="7 8" key="1">
    <citation type="submission" date="2019-09" db="EMBL/GenBank/DDBJ databases">
        <authorList>
            <person name="Ou C."/>
        </authorList>
    </citation>
    <scope>NUCLEOTIDE SEQUENCE [LARGE SCALE GENOMIC DNA]</scope>
    <source>
        <strain evidence="7">S2</strain>
        <tissue evidence="7">Leaf</tissue>
    </source>
</reference>
<keyword evidence="3 6" id="KW-0812">Transmembrane</keyword>
<dbReference type="EMBL" id="SMOL01000004">
    <property type="protein sequence ID" value="KAB2635447.1"/>
    <property type="molecule type" value="Genomic_DNA"/>
</dbReference>
<keyword evidence="2 7" id="KW-0808">Transferase</keyword>
<keyword evidence="8" id="KW-1185">Reference proteome</keyword>
<feature type="transmembrane region" description="Helical" evidence="6">
    <location>
        <begin position="106"/>
        <end position="126"/>
    </location>
</feature>
<evidence type="ECO:0000313" key="8">
    <source>
        <dbReference type="Proteomes" id="UP000327157"/>
    </source>
</evidence>
<sequence>MEEPSSTFLTKNEKEWWRTLRIRLTNDVYDFDTGADVNKKESVVNLLGSRTGTLVSAYLLLALGFLGLAWVPVKAGNMRAILLLGCAVISGYIYQCPPFRLSYKGLGEPLCFAVFGPFATTAFYLLQGSTREVIHLPFTAPILSASLLIGVATALILFCSHFHQIEGDRAVGKMSLLVRLGTKRGSGVVKLTVIGLYVLTFSFGLSSALPLTCIFLCGLTLPIARLVVSFVKENHNDKHKIFMAKYYCVRLHSLFGTALAAGLVVSRMFPKLGLPSTFGFS</sequence>
<feature type="transmembrane region" description="Helical" evidence="6">
    <location>
        <begin position="209"/>
        <end position="228"/>
    </location>
</feature>
<dbReference type="InterPro" id="IPR026046">
    <property type="entry name" value="UBIAD1"/>
</dbReference>
<evidence type="ECO:0000256" key="5">
    <source>
        <dbReference type="ARBA" id="ARBA00023136"/>
    </source>
</evidence>
<dbReference type="PANTHER" id="PTHR13929:SF0">
    <property type="entry name" value="UBIA PRENYLTRANSFERASE DOMAIN-CONTAINING PROTEIN 1"/>
    <property type="match status" value="1"/>
</dbReference>
<feature type="transmembrane region" description="Helical" evidence="6">
    <location>
        <begin position="52"/>
        <end position="71"/>
    </location>
</feature>
<evidence type="ECO:0000256" key="1">
    <source>
        <dbReference type="ARBA" id="ARBA00004141"/>
    </source>
</evidence>
<dbReference type="Proteomes" id="UP000327157">
    <property type="component" value="Chromosome 5"/>
</dbReference>
<name>A0A5N5I8B6_9ROSA</name>
<dbReference type="GO" id="GO:0042372">
    <property type="term" value="P:phylloquinone biosynthetic process"/>
    <property type="evidence" value="ECO:0007669"/>
    <property type="project" value="TreeGrafter"/>
</dbReference>
<comment type="caution">
    <text evidence="7">The sequence shown here is derived from an EMBL/GenBank/DDBJ whole genome shotgun (WGS) entry which is preliminary data.</text>
</comment>
<evidence type="ECO:0000256" key="2">
    <source>
        <dbReference type="ARBA" id="ARBA00022679"/>
    </source>
</evidence>
<feature type="transmembrane region" description="Helical" evidence="6">
    <location>
        <begin position="249"/>
        <end position="269"/>
    </location>
</feature>
<evidence type="ECO:0000256" key="4">
    <source>
        <dbReference type="ARBA" id="ARBA00022989"/>
    </source>
</evidence>
<dbReference type="GO" id="GO:0004659">
    <property type="term" value="F:prenyltransferase activity"/>
    <property type="evidence" value="ECO:0007669"/>
    <property type="project" value="InterPro"/>
</dbReference>
<feature type="transmembrane region" description="Helical" evidence="6">
    <location>
        <begin position="77"/>
        <end position="94"/>
    </location>
</feature>
<evidence type="ECO:0000313" key="7">
    <source>
        <dbReference type="EMBL" id="KAB2635447.1"/>
    </source>
</evidence>
<feature type="transmembrane region" description="Helical" evidence="6">
    <location>
        <begin position="138"/>
        <end position="163"/>
    </location>
</feature>
<reference evidence="8" key="2">
    <citation type="submission" date="2019-10" db="EMBL/GenBank/DDBJ databases">
        <title>A de novo genome assembly of a pear dwarfing rootstock.</title>
        <authorList>
            <person name="Wang F."/>
            <person name="Wang J."/>
            <person name="Li S."/>
            <person name="Zhang Y."/>
            <person name="Fang M."/>
            <person name="Ma L."/>
            <person name="Zhao Y."/>
            <person name="Jiang S."/>
        </authorList>
    </citation>
    <scope>NUCLEOTIDE SEQUENCE [LARGE SCALE GENOMIC DNA]</scope>
</reference>
<dbReference type="InterPro" id="IPR000537">
    <property type="entry name" value="UbiA_prenyltransferase"/>
</dbReference>
<keyword evidence="4 6" id="KW-1133">Transmembrane helix</keyword>
<protein>
    <submittedName>
        <fullName evidence="7">1,4-dihydroxy-2-naphthoate polyprenyltransferase</fullName>
    </submittedName>
</protein>
<keyword evidence="5 6" id="KW-0472">Membrane</keyword>
<dbReference type="Pfam" id="PF01040">
    <property type="entry name" value="UbiA"/>
    <property type="match status" value="1"/>
</dbReference>
<dbReference type="PANTHER" id="PTHR13929">
    <property type="entry name" value="1,4-DIHYDROXY-2-NAPHTHOATE OCTAPRENYLTRANSFERASE"/>
    <property type="match status" value="1"/>
</dbReference>
<proteinExistence type="predicted"/>
<accession>A0A5N5I8B6</accession>
<evidence type="ECO:0000256" key="3">
    <source>
        <dbReference type="ARBA" id="ARBA00022692"/>
    </source>
</evidence>
<dbReference type="CDD" id="cd13962">
    <property type="entry name" value="PT_UbiA_UBIAD1"/>
    <property type="match status" value="1"/>
</dbReference>
<dbReference type="OrthoDB" id="5263at2759"/>
<evidence type="ECO:0000256" key="6">
    <source>
        <dbReference type="SAM" id="Phobius"/>
    </source>
</evidence>
<organism evidence="7 8">
    <name type="scientific">Pyrus ussuriensis x Pyrus communis</name>
    <dbReference type="NCBI Taxonomy" id="2448454"/>
    <lineage>
        <taxon>Eukaryota</taxon>
        <taxon>Viridiplantae</taxon>
        <taxon>Streptophyta</taxon>
        <taxon>Embryophyta</taxon>
        <taxon>Tracheophyta</taxon>
        <taxon>Spermatophyta</taxon>
        <taxon>Magnoliopsida</taxon>
        <taxon>eudicotyledons</taxon>
        <taxon>Gunneridae</taxon>
        <taxon>Pentapetalae</taxon>
        <taxon>rosids</taxon>
        <taxon>fabids</taxon>
        <taxon>Rosales</taxon>
        <taxon>Rosaceae</taxon>
        <taxon>Amygdaloideae</taxon>
        <taxon>Maleae</taxon>
        <taxon>Pyrus</taxon>
    </lineage>
</organism>
<comment type="subcellular location">
    <subcellularLocation>
        <location evidence="1">Membrane</location>
        <topology evidence="1">Multi-pass membrane protein</topology>
    </subcellularLocation>
</comment>
<reference evidence="7 8" key="3">
    <citation type="submission" date="2019-11" db="EMBL/GenBank/DDBJ databases">
        <title>A de novo genome assembly of a pear dwarfing rootstock.</title>
        <authorList>
            <person name="Wang F."/>
            <person name="Wang J."/>
            <person name="Li S."/>
            <person name="Zhang Y."/>
            <person name="Fang M."/>
            <person name="Ma L."/>
            <person name="Zhao Y."/>
            <person name="Jiang S."/>
        </authorList>
    </citation>
    <scope>NUCLEOTIDE SEQUENCE [LARGE SCALE GENOMIC DNA]</scope>
    <source>
        <strain evidence="7">S2</strain>
        <tissue evidence="7">Leaf</tissue>
    </source>
</reference>
<dbReference type="GO" id="GO:0016020">
    <property type="term" value="C:membrane"/>
    <property type="evidence" value="ECO:0007669"/>
    <property type="project" value="UniProtKB-SubCell"/>
</dbReference>
<gene>
    <name evidence="7" type="ORF">D8674_025981</name>
</gene>